<dbReference type="PANTHER" id="PTHR11008:SF32">
    <property type="entry name" value="CIRCADIAN CLOCK-CONTROLLED PROTEIN DAYWAKE-RELATED"/>
    <property type="match status" value="1"/>
</dbReference>
<dbReference type="RefSeq" id="XP_013173358.1">
    <property type="nucleotide sequence ID" value="XM_013317904.1"/>
</dbReference>
<keyword evidence="1" id="KW-0732">Signal</keyword>
<gene>
    <name evidence="2" type="primary">LOC106122055</name>
</gene>
<proteinExistence type="predicted"/>
<evidence type="ECO:0000256" key="1">
    <source>
        <dbReference type="SAM" id="SignalP"/>
    </source>
</evidence>
<feature type="signal peptide" evidence="1">
    <location>
        <begin position="1"/>
        <end position="19"/>
    </location>
</feature>
<dbReference type="Pfam" id="PF06585">
    <property type="entry name" value="JHBP"/>
    <property type="match status" value="1"/>
</dbReference>
<feature type="chain" id="PRO_5042596162" evidence="1">
    <location>
        <begin position="20"/>
        <end position="241"/>
    </location>
</feature>
<accession>A0AAJ7EDV1</accession>
<dbReference type="Proteomes" id="UP000694872">
    <property type="component" value="Unplaced"/>
</dbReference>
<dbReference type="GO" id="GO:0005615">
    <property type="term" value="C:extracellular space"/>
    <property type="evidence" value="ECO:0007669"/>
    <property type="project" value="TreeGrafter"/>
</dbReference>
<dbReference type="InterPro" id="IPR038606">
    <property type="entry name" value="To_sf"/>
</dbReference>
<reference evidence="2" key="1">
    <citation type="submission" date="2025-08" db="UniProtKB">
        <authorList>
            <consortium name="RefSeq"/>
        </authorList>
    </citation>
    <scope>IDENTIFICATION</scope>
</reference>
<dbReference type="InterPro" id="IPR010562">
    <property type="entry name" value="Haemolymph_juvenile_hormone-bd"/>
</dbReference>
<protein>
    <submittedName>
        <fullName evidence="2">Uncharacterized protein LOC106122055</fullName>
    </submittedName>
</protein>
<organism evidence="2">
    <name type="scientific">Papilio xuthus</name>
    <name type="common">Asian swallowtail butterfly</name>
    <dbReference type="NCBI Taxonomy" id="66420"/>
    <lineage>
        <taxon>Eukaryota</taxon>
        <taxon>Metazoa</taxon>
        <taxon>Ecdysozoa</taxon>
        <taxon>Arthropoda</taxon>
        <taxon>Hexapoda</taxon>
        <taxon>Insecta</taxon>
        <taxon>Pterygota</taxon>
        <taxon>Neoptera</taxon>
        <taxon>Endopterygota</taxon>
        <taxon>Lepidoptera</taxon>
        <taxon>Glossata</taxon>
        <taxon>Ditrysia</taxon>
        <taxon>Papilionoidea</taxon>
        <taxon>Papilionidae</taxon>
        <taxon>Papilioninae</taxon>
        <taxon>Papilio</taxon>
    </lineage>
</organism>
<dbReference type="KEGG" id="pxu:106122055"/>
<dbReference type="GeneID" id="106122055"/>
<sequence length="241" mass="27170">MFSLILYLFSLFFIFGANSIPNSIIVPCKLNDEECMIKSANIGMRILGQGVPSLGIESIDPMKIDLLDIKLPNITLTYKNTTMTGYSKCEVQNVMLNMDSLKLKFDLKCPALELSGHYFVSGDLLSLHLEGQGLGKTSTGIYLIHVDFDLERITGEDGKTYLAIKKFKHTSEALEPIKFQYDNLFNGQKELSDAAHAFAHEHYKEVMAPFQDAVHDVHFKYLSKSINQLLKTTPIDNLFIH</sequence>
<name>A0AAJ7EDV1_PAPXU</name>
<evidence type="ECO:0000313" key="2">
    <source>
        <dbReference type="RefSeq" id="XP_013173358.1"/>
    </source>
</evidence>
<dbReference type="SMART" id="SM00700">
    <property type="entry name" value="JHBP"/>
    <property type="match status" value="1"/>
</dbReference>
<dbReference type="PANTHER" id="PTHR11008">
    <property type="entry name" value="PROTEIN TAKEOUT-LIKE PROTEIN"/>
    <property type="match status" value="1"/>
</dbReference>
<dbReference type="Gene3D" id="3.15.10.30">
    <property type="entry name" value="Haemolymph juvenile hormone binding protein"/>
    <property type="match status" value="1"/>
</dbReference>
<dbReference type="AlphaFoldDB" id="A0AAJ7EDV1"/>